<evidence type="ECO:0000313" key="3">
    <source>
        <dbReference type="Proteomes" id="UP000236379"/>
    </source>
</evidence>
<dbReference type="AlphaFoldDB" id="A0A2K3US28"/>
<evidence type="ECO:0008006" key="4">
    <source>
        <dbReference type="Google" id="ProtNLM"/>
    </source>
</evidence>
<keyword evidence="3" id="KW-1185">Reference proteome</keyword>
<dbReference type="Proteomes" id="UP000236379">
    <property type="component" value="Unassembled WGS sequence"/>
</dbReference>
<reference evidence="2 3" key="1">
    <citation type="submission" date="2018-01" db="EMBL/GenBank/DDBJ databases">
        <title>Deinococcus koreensis sp. nov., a radiation-resistant bacterium isolated from river water.</title>
        <authorList>
            <person name="Choi A."/>
        </authorList>
    </citation>
    <scope>NUCLEOTIDE SEQUENCE [LARGE SCALE GENOMIC DNA]</scope>
    <source>
        <strain evidence="2 3">SJW1-2</strain>
    </source>
</reference>
<comment type="caution">
    <text evidence="2">The sequence shown here is derived from an EMBL/GenBank/DDBJ whole genome shotgun (WGS) entry which is preliminary data.</text>
</comment>
<dbReference type="OrthoDB" id="65080at2"/>
<feature type="region of interest" description="Disordered" evidence="1">
    <location>
        <begin position="1"/>
        <end position="33"/>
    </location>
</feature>
<feature type="compositionally biased region" description="Basic and acidic residues" evidence="1">
    <location>
        <begin position="1"/>
        <end position="10"/>
    </location>
</feature>
<feature type="region of interest" description="Disordered" evidence="1">
    <location>
        <begin position="204"/>
        <end position="237"/>
    </location>
</feature>
<dbReference type="RefSeq" id="WP_103314176.1">
    <property type="nucleotide sequence ID" value="NZ_PPPD01000004.1"/>
</dbReference>
<organism evidence="2 3">
    <name type="scientific">Deinococcus koreensis</name>
    <dbReference type="NCBI Taxonomy" id="2054903"/>
    <lineage>
        <taxon>Bacteria</taxon>
        <taxon>Thermotogati</taxon>
        <taxon>Deinococcota</taxon>
        <taxon>Deinococci</taxon>
        <taxon>Deinococcales</taxon>
        <taxon>Deinococcaceae</taxon>
        <taxon>Deinococcus</taxon>
    </lineage>
</organism>
<accession>A0A2K3US28</accession>
<feature type="compositionally biased region" description="Basic and acidic residues" evidence="1">
    <location>
        <begin position="219"/>
        <end position="231"/>
    </location>
</feature>
<protein>
    <recommendedName>
        <fullName evidence="4">Relaxase/mobilization nuclease domain-containing protein</fullName>
    </recommendedName>
</protein>
<gene>
    <name evidence="2" type="ORF">CVO96_19685</name>
</gene>
<dbReference type="EMBL" id="PPPD01000004">
    <property type="protein sequence ID" value="PNY79349.1"/>
    <property type="molecule type" value="Genomic_DNA"/>
</dbReference>
<evidence type="ECO:0000256" key="1">
    <source>
        <dbReference type="SAM" id="MobiDB-lite"/>
    </source>
</evidence>
<evidence type="ECO:0000313" key="2">
    <source>
        <dbReference type="EMBL" id="PNY79349.1"/>
    </source>
</evidence>
<sequence length="237" mass="26783">MGKVIDDVLGGRRGQQGGKVSLPSGGGRGRGPIRTVVKGRYRTLSGKGPNPARGRASAVLRNLDYMTTRPDVSDQRISRDVILPDRVLNVQGSLADRQVIEDELRAATEKYIYHLVLSSGDRSMSPRDVELWARAVLHAQGIDRFYLVVHAGDQGHTTHPHAHVIVRTDVRFGREEFFRMRQSGDVQQRLYRQLFRGFEESWKERVTENTPASGGGVHQTERDEEERRPKAMDIQFE</sequence>
<proteinExistence type="predicted"/>
<name>A0A2K3US28_9DEIO</name>